<comment type="caution">
    <text evidence="2">The sequence shown here is derived from an EMBL/GenBank/DDBJ whole genome shotgun (WGS) entry which is preliminary data.</text>
</comment>
<evidence type="ECO:0000313" key="3">
    <source>
        <dbReference type="Proteomes" id="UP001516400"/>
    </source>
</evidence>
<dbReference type="Proteomes" id="UP001516400">
    <property type="component" value="Unassembled WGS sequence"/>
</dbReference>
<name>A0ABD2MUW6_9CUCU</name>
<accession>A0ABD2MUW6</accession>
<sequence>MIGESSVLMYVRFICSTLSTRRDSARSLHREVSLGSLVTPRHHLRSKFLYRSDGASSSKSGKFGDPDYESTLIKWYDELESDEDEEAPEDLVQNDDSLSEIDMDEGNKEDD</sequence>
<protein>
    <submittedName>
        <fullName evidence="2">Uncharacterized protein</fullName>
    </submittedName>
</protein>
<proteinExistence type="predicted"/>
<organism evidence="2 3">
    <name type="scientific">Cryptolaemus montrouzieri</name>
    <dbReference type="NCBI Taxonomy" id="559131"/>
    <lineage>
        <taxon>Eukaryota</taxon>
        <taxon>Metazoa</taxon>
        <taxon>Ecdysozoa</taxon>
        <taxon>Arthropoda</taxon>
        <taxon>Hexapoda</taxon>
        <taxon>Insecta</taxon>
        <taxon>Pterygota</taxon>
        <taxon>Neoptera</taxon>
        <taxon>Endopterygota</taxon>
        <taxon>Coleoptera</taxon>
        <taxon>Polyphaga</taxon>
        <taxon>Cucujiformia</taxon>
        <taxon>Coccinelloidea</taxon>
        <taxon>Coccinellidae</taxon>
        <taxon>Scymninae</taxon>
        <taxon>Scymnini</taxon>
        <taxon>Cryptolaemus</taxon>
    </lineage>
</organism>
<reference evidence="2 3" key="1">
    <citation type="journal article" date="2021" name="BMC Biol.">
        <title>Horizontally acquired antibacterial genes associated with adaptive radiation of ladybird beetles.</title>
        <authorList>
            <person name="Li H.S."/>
            <person name="Tang X.F."/>
            <person name="Huang Y.H."/>
            <person name="Xu Z.Y."/>
            <person name="Chen M.L."/>
            <person name="Du X.Y."/>
            <person name="Qiu B.Y."/>
            <person name="Chen P.T."/>
            <person name="Zhang W."/>
            <person name="Slipinski A."/>
            <person name="Escalona H.E."/>
            <person name="Waterhouse R.M."/>
            <person name="Zwick A."/>
            <person name="Pang H."/>
        </authorList>
    </citation>
    <scope>NUCLEOTIDE SEQUENCE [LARGE SCALE GENOMIC DNA]</scope>
    <source>
        <strain evidence="2">SYSU2018</strain>
    </source>
</reference>
<dbReference type="AlphaFoldDB" id="A0ABD2MUW6"/>
<evidence type="ECO:0000256" key="1">
    <source>
        <dbReference type="SAM" id="MobiDB-lite"/>
    </source>
</evidence>
<gene>
    <name evidence="2" type="ORF">HHI36_009279</name>
</gene>
<feature type="region of interest" description="Disordered" evidence="1">
    <location>
        <begin position="79"/>
        <end position="111"/>
    </location>
</feature>
<keyword evidence="3" id="KW-1185">Reference proteome</keyword>
<feature type="non-terminal residue" evidence="2">
    <location>
        <position position="111"/>
    </location>
</feature>
<evidence type="ECO:0000313" key="2">
    <source>
        <dbReference type="EMBL" id="KAL3270223.1"/>
    </source>
</evidence>
<dbReference type="EMBL" id="JABFTP020000021">
    <property type="protein sequence ID" value="KAL3270223.1"/>
    <property type="molecule type" value="Genomic_DNA"/>
</dbReference>